<proteinExistence type="predicted"/>
<evidence type="ECO:0000313" key="1">
    <source>
        <dbReference type="EMBL" id="GAM57269.1"/>
    </source>
</evidence>
<protein>
    <submittedName>
        <fullName evidence="1">Uncharacterized protein</fullName>
    </submittedName>
</protein>
<evidence type="ECO:0000313" key="2">
    <source>
        <dbReference type="Proteomes" id="UP000031671"/>
    </source>
</evidence>
<comment type="caution">
    <text evidence="1">The sequence shown here is derived from an EMBL/GenBank/DDBJ whole genome shotgun (WGS) entry which is preliminary data.</text>
</comment>
<dbReference type="EMBL" id="BBRZ01000049">
    <property type="protein sequence ID" value="GAM57269.1"/>
    <property type="molecule type" value="Genomic_DNA"/>
</dbReference>
<gene>
    <name evidence="1" type="ORF">JCM19231_1430</name>
</gene>
<accession>A0A0B8P2S6</accession>
<dbReference type="AlphaFoldDB" id="A0A0B8P2S6"/>
<reference evidence="1 2" key="1">
    <citation type="submission" date="2015-01" db="EMBL/GenBank/DDBJ databases">
        <title>Vibrio sp. C1 JCM 19231 whole genome shotgun sequence.</title>
        <authorList>
            <person name="Sawabe T."/>
            <person name="Meirelles P."/>
            <person name="Feng G."/>
            <person name="Sayaka M."/>
            <person name="Hattori M."/>
            <person name="Ohkuma M."/>
        </authorList>
    </citation>
    <scope>NUCLEOTIDE SEQUENCE [LARGE SCALE GENOMIC DNA]</scope>
    <source>
        <strain evidence="2">JCM 19231</strain>
    </source>
</reference>
<reference evidence="1 2" key="2">
    <citation type="submission" date="2015-01" db="EMBL/GenBank/DDBJ databases">
        <authorList>
            <consortium name="NBRP consortium"/>
            <person name="Sawabe T."/>
            <person name="Meirelles P."/>
            <person name="Feng G."/>
            <person name="Sayaka M."/>
            <person name="Hattori M."/>
            <person name="Ohkuma M."/>
        </authorList>
    </citation>
    <scope>NUCLEOTIDE SEQUENCE [LARGE SCALE GENOMIC DNA]</scope>
    <source>
        <strain evidence="2">JCM 19231</strain>
    </source>
</reference>
<organism evidence="1 2">
    <name type="scientific">Vibrio ishigakensis</name>
    <dbReference type="NCBI Taxonomy" id="1481914"/>
    <lineage>
        <taxon>Bacteria</taxon>
        <taxon>Pseudomonadati</taxon>
        <taxon>Pseudomonadota</taxon>
        <taxon>Gammaproteobacteria</taxon>
        <taxon>Vibrionales</taxon>
        <taxon>Vibrionaceae</taxon>
        <taxon>Vibrio</taxon>
    </lineage>
</organism>
<sequence length="69" mass="7275">MNSVSSNPTVGLYKIAVEDGMDNYGLVLSGGGIGGKLDLKTKNLAWSFWLGTTMDNLKVTGESLGIKPN</sequence>
<dbReference type="Proteomes" id="UP000031671">
    <property type="component" value="Unassembled WGS sequence"/>
</dbReference>
<keyword evidence="2" id="KW-1185">Reference proteome</keyword>
<name>A0A0B8P2S6_9VIBR</name>